<accession>A0A1J4KDD0</accession>
<dbReference type="InterPro" id="IPR001680">
    <property type="entry name" value="WD40_rpt"/>
</dbReference>
<comment type="similarity">
    <text evidence="2">Belongs to the WD repeat SWD2 family.</text>
</comment>
<dbReference type="AlphaFoldDB" id="A0A1J4KDD0"/>
<proteinExistence type="inferred from homology"/>
<dbReference type="InterPro" id="IPR037867">
    <property type="entry name" value="Swd2/WDR82"/>
</dbReference>
<keyword evidence="5" id="KW-0539">Nucleus</keyword>
<dbReference type="Pfam" id="PF00400">
    <property type="entry name" value="WD40"/>
    <property type="match status" value="2"/>
</dbReference>
<organism evidence="7 8">
    <name type="scientific">Tritrichomonas foetus</name>
    <dbReference type="NCBI Taxonomy" id="1144522"/>
    <lineage>
        <taxon>Eukaryota</taxon>
        <taxon>Metamonada</taxon>
        <taxon>Parabasalia</taxon>
        <taxon>Tritrichomonadida</taxon>
        <taxon>Tritrichomonadidae</taxon>
        <taxon>Tritrichomonas</taxon>
    </lineage>
</organism>
<evidence type="ECO:0000256" key="2">
    <source>
        <dbReference type="ARBA" id="ARBA00005616"/>
    </source>
</evidence>
<feature type="repeat" description="WD" evidence="6">
    <location>
        <begin position="121"/>
        <end position="151"/>
    </location>
</feature>
<reference evidence="7" key="1">
    <citation type="submission" date="2016-10" db="EMBL/GenBank/DDBJ databases">
        <authorList>
            <person name="Benchimol M."/>
            <person name="Almeida L.G."/>
            <person name="Vasconcelos A.T."/>
            <person name="Perreira-Neves A."/>
            <person name="Rosa I.A."/>
            <person name="Tasca T."/>
            <person name="Bogo M.R."/>
            <person name="de Souza W."/>
        </authorList>
    </citation>
    <scope>NUCLEOTIDE SEQUENCE [LARGE SCALE GENOMIC DNA]</scope>
    <source>
        <strain evidence="7">K</strain>
    </source>
</reference>
<dbReference type="GO" id="GO:0003682">
    <property type="term" value="F:chromatin binding"/>
    <property type="evidence" value="ECO:0007669"/>
    <property type="project" value="TreeGrafter"/>
</dbReference>
<evidence type="ECO:0000256" key="1">
    <source>
        <dbReference type="ARBA" id="ARBA00004123"/>
    </source>
</evidence>
<dbReference type="GO" id="GO:0016070">
    <property type="term" value="P:RNA metabolic process"/>
    <property type="evidence" value="ECO:0007669"/>
    <property type="project" value="UniProtKB-ARBA"/>
</dbReference>
<dbReference type="PROSITE" id="PS50082">
    <property type="entry name" value="WD_REPEATS_2"/>
    <property type="match status" value="1"/>
</dbReference>
<dbReference type="InterPro" id="IPR015943">
    <property type="entry name" value="WD40/YVTN_repeat-like_dom_sf"/>
</dbReference>
<evidence type="ECO:0000313" key="8">
    <source>
        <dbReference type="Proteomes" id="UP000179807"/>
    </source>
</evidence>
<dbReference type="SMART" id="SM00320">
    <property type="entry name" value="WD40"/>
    <property type="match status" value="3"/>
</dbReference>
<dbReference type="GeneID" id="94826647"/>
<protein>
    <submittedName>
        <fullName evidence="7">Uncharacterized protein</fullName>
    </submittedName>
</protein>
<name>A0A1J4KDD0_9EUKA</name>
<dbReference type="GO" id="GO:0048188">
    <property type="term" value="C:Set1C/COMPASS complex"/>
    <property type="evidence" value="ECO:0007669"/>
    <property type="project" value="TreeGrafter"/>
</dbReference>
<dbReference type="EMBL" id="MLAK01000638">
    <property type="protein sequence ID" value="OHT09447.1"/>
    <property type="molecule type" value="Genomic_DNA"/>
</dbReference>
<dbReference type="Gene3D" id="2.130.10.10">
    <property type="entry name" value="YVTN repeat-like/Quinoprotein amine dehydrogenase"/>
    <property type="match status" value="2"/>
</dbReference>
<evidence type="ECO:0000256" key="4">
    <source>
        <dbReference type="ARBA" id="ARBA00022737"/>
    </source>
</evidence>
<comment type="caution">
    <text evidence="7">The sequence shown here is derived from an EMBL/GenBank/DDBJ whole genome shotgun (WGS) entry which is preliminary data.</text>
</comment>
<dbReference type="Proteomes" id="UP000179807">
    <property type="component" value="Unassembled WGS sequence"/>
</dbReference>
<keyword evidence="3 6" id="KW-0853">WD repeat</keyword>
<keyword evidence="4" id="KW-0677">Repeat</keyword>
<dbReference type="InterPro" id="IPR036322">
    <property type="entry name" value="WD40_repeat_dom_sf"/>
</dbReference>
<evidence type="ECO:0000256" key="5">
    <source>
        <dbReference type="ARBA" id="ARBA00023242"/>
    </source>
</evidence>
<evidence type="ECO:0000256" key="6">
    <source>
        <dbReference type="PROSITE-ProRule" id="PRU00221"/>
    </source>
</evidence>
<dbReference type="PANTHER" id="PTHR19861">
    <property type="entry name" value="WD40 REPEAT PROTEIN SWD2"/>
    <property type="match status" value="1"/>
</dbReference>
<dbReference type="OrthoDB" id="27537at2759"/>
<dbReference type="VEuPathDB" id="TrichDB:TRFO_04501"/>
<keyword evidence="8" id="KW-1185">Reference proteome</keyword>
<dbReference type="SUPFAM" id="SSF50978">
    <property type="entry name" value="WD40 repeat-like"/>
    <property type="match status" value="1"/>
</dbReference>
<sequence length="327" mass="36341">MIRKKVHIVQREEAIVRSYFHLNPLLPDYSYHDDCCFSPNGETFAVISDSNMISLFKCDGCIFSSKIANKKYGCSRIRYHPVKNALYQNSSKFKNSSNSASDHAARLLDTETSGFIRYFATNGHTDQITTLTPIKNGLITSSLDQKIKFWDDSQEGSTVTIDLSHPANIAMHPNGLCMAAATLSTLYLYDTRNLDNFVSSVRINAPGDVVPHFGMLGTRLAVVGAGFAQEYNLCDLTLRSELELTMEEQIPGFAFTPDEQFLLCPTHDYSILVADAIGSQVTVLTGHHSPITSIKFSSAYHNFVSTGRECLFWTVDMQTFKDLAGSI</sequence>
<evidence type="ECO:0000313" key="7">
    <source>
        <dbReference type="EMBL" id="OHT09447.1"/>
    </source>
</evidence>
<gene>
    <name evidence="7" type="ORF">TRFO_04501</name>
</gene>
<evidence type="ECO:0000256" key="3">
    <source>
        <dbReference type="ARBA" id="ARBA00022574"/>
    </source>
</evidence>
<dbReference type="PANTHER" id="PTHR19861:SF0">
    <property type="entry name" value="WD REPEAT-CONTAINING PROTEIN 82"/>
    <property type="match status" value="1"/>
</dbReference>
<comment type="subcellular location">
    <subcellularLocation>
        <location evidence="1">Nucleus</location>
    </subcellularLocation>
</comment>
<dbReference type="RefSeq" id="XP_068362583.1">
    <property type="nucleotide sequence ID" value="XM_068491943.1"/>
</dbReference>